<proteinExistence type="predicted"/>
<gene>
    <name evidence="1" type="ORF">VNO80_24423</name>
</gene>
<organism evidence="1 2">
    <name type="scientific">Phaseolus coccineus</name>
    <name type="common">Scarlet runner bean</name>
    <name type="synonym">Phaseolus multiflorus</name>
    <dbReference type="NCBI Taxonomy" id="3886"/>
    <lineage>
        <taxon>Eukaryota</taxon>
        <taxon>Viridiplantae</taxon>
        <taxon>Streptophyta</taxon>
        <taxon>Embryophyta</taxon>
        <taxon>Tracheophyta</taxon>
        <taxon>Spermatophyta</taxon>
        <taxon>Magnoliopsida</taxon>
        <taxon>eudicotyledons</taxon>
        <taxon>Gunneridae</taxon>
        <taxon>Pentapetalae</taxon>
        <taxon>rosids</taxon>
        <taxon>fabids</taxon>
        <taxon>Fabales</taxon>
        <taxon>Fabaceae</taxon>
        <taxon>Papilionoideae</taxon>
        <taxon>50 kb inversion clade</taxon>
        <taxon>NPAAA clade</taxon>
        <taxon>indigoferoid/millettioid clade</taxon>
        <taxon>Phaseoleae</taxon>
        <taxon>Phaseolus</taxon>
    </lineage>
</organism>
<comment type="caution">
    <text evidence="1">The sequence shown here is derived from an EMBL/GenBank/DDBJ whole genome shotgun (WGS) entry which is preliminary data.</text>
</comment>
<evidence type="ECO:0000313" key="1">
    <source>
        <dbReference type="EMBL" id="KAK7341492.1"/>
    </source>
</evidence>
<accession>A0AAN9QN18</accession>
<evidence type="ECO:0000313" key="2">
    <source>
        <dbReference type="Proteomes" id="UP001374584"/>
    </source>
</evidence>
<dbReference type="EMBL" id="JAYMYR010000009">
    <property type="protein sequence ID" value="KAK7341492.1"/>
    <property type="molecule type" value="Genomic_DNA"/>
</dbReference>
<name>A0AAN9QN18_PHACN</name>
<protein>
    <submittedName>
        <fullName evidence="1">Uncharacterized protein</fullName>
    </submittedName>
</protein>
<dbReference type="AlphaFoldDB" id="A0AAN9QN18"/>
<dbReference type="Proteomes" id="UP001374584">
    <property type="component" value="Unassembled WGS sequence"/>
</dbReference>
<sequence>MGSRWGCVRRRRVPEGEVVVRSPHAIASKLCRWIVDEVEDDDRVGVWRKREKDFQMLGSIILLPSSQT</sequence>
<reference evidence="1 2" key="1">
    <citation type="submission" date="2024-01" db="EMBL/GenBank/DDBJ databases">
        <title>The genomes of 5 underutilized Papilionoideae crops provide insights into root nodulation and disease resistanc.</title>
        <authorList>
            <person name="Jiang F."/>
        </authorList>
    </citation>
    <scope>NUCLEOTIDE SEQUENCE [LARGE SCALE GENOMIC DNA]</scope>
    <source>
        <strain evidence="1">JINMINGXINNONG_FW02</strain>
        <tissue evidence="1">Leaves</tissue>
    </source>
</reference>
<keyword evidence="2" id="KW-1185">Reference proteome</keyword>